<dbReference type="InterPro" id="IPR001660">
    <property type="entry name" value="SAM"/>
</dbReference>
<dbReference type="EMBL" id="JADWDJ010000009">
    <property type="protein sequence ID" value="KAG5276193.1"/>
    <property type="molecule type" value="Genomic_DNA"/>
</dbReference>
<dbReference type="AlphaFoldDB" id="A0AAV6GM46"/>
<dbReference type="Pfam" id="PF00536">
    <property type="entry name" value="SAM_1"/>
    <property type="match status" value="1"/>
</dbReference>
<protein>
    <recommendedName>
        <fullName evidence="2">SAM domain-containing protein</fullName>
    </recommendedName>
</protein>
<keyword evidence="4" id="KW-1185">Reference proteome</keyword>
<dbReference type="InterPro" id="IPR013761">
    <property type="entry name" value="SAM/pointed_sf"/>
</dbReference>
<comment type="caution">
    <text evidence="3">The sequence shown here is derived from an EMBL/GenBank/DDBJ whole genome shotgun (WGS) entry which is preliminary data.</text>
</comment>
<gene>
    <name evidence="3" type="ORF">AALO_G00129010</name>
</gene>
<dbReference type="PROSITE" id="PS50105">
    <property type="entry name" value="SAM_DOMAIN"/>
    <property type="match status" value="1"/>
</dbReference>
<dbReference type="SUPFAM" id="SSF47769">
    <property type="entry name" value="SAM/Pointed domain"/>
    <property type="match status" value="1"/>
</dbReference>
<evidence type="ECO:0000313" key="4">
    <source>
        <dbReference type="Proteomes" id="UP000823561"/>
    </source>
</evidence>
<dbReference type="Proteomes" id="UP000823561">
    <property type="component" value="Chromosome 9"/>
</dbReference>
<accession>A0AAV6GM46</accession>
<organism evidence="3 4">
    <name type="scientific">Alosa alosa</name>
    <name type="common">allis shad</name>
    <dbReference type="NCBI Taxonomy" id="278164"/>
    <lineage>
        <taxon>Eukaryota</taxon>
        <taxon>Metazoa</taxon>
        <taxon>Chordata</taxon>
        <taxon>Craniata</taxon>
        <taxon>Vertebrata</taxon>
        <taxon>Euteleostomi</taxon>
        <taxon>Actinopterygii</taxon>
        <taxon>Neopterygii</taxon>
        <taxon>Teleostei</taxon>
        <taxon>Clupei</taxon>
        <taxon>Clupeiformes</taxon>
        <taxon>Clupeoidei</taxon>
        <taxon>Clupeidae</taxon>
        <taxon>Alosa</taxon>
    </lineage>
</organism>
<feature type="region of interest" description="Disordered" evidence="1">
    <location>
        <begin position="175"/>
        <end position="211"/>
    </location>
</feature>
<evidence type="ECO:0000256" key="1">
    <source>
        <dbReference type="SAM" id="MobiDB-lite"/>
    </source>
</evidence>
<dbReference type="Gene3D" id="1.10.150.50">
    <property type="entry name" value="Transcription Factor, Ets-1"/>
    <property type="match status" value="1"/>
</dbReference>
<reference evidence="3" key="1">
    <citation type="submission" date="2020-10" db="EMBL/GenBank/DDBJ databases">
        <title>Chromosome-scale genome assembly of the Allis shad, Alosa alosa.</title>
        <authorList>
            <person name="Margot Z."/>
            <person name="Christophe K."/>
            <person name="Cabau C."/>
            <person name="Louis A."/>
            <person name="Berthelot C."/>
            <person name="Parey E."/>
            <person name="Roest Crollius H."/>
            <person name="Montfort J."/>
            <person name="Robinson-Rechavi M."/>
            <person name="Bucao C."/>
            <person name="Bouchez O."/>
            <person name="Gislard M."/>
            <person name="Lluch J."/>
            <person name="Milhes M."/>
            <person name="Lampietro C."/>
            <person name="Lopez Roques C."/>
            <person name="Donnadieu C."/>
            <person name="Braasch I."/>
            <person name="Desvignes T."/>
            <person name="Postlethwait J."/>
            <person name="Bobe J."/>
            <person name="Guiguen Y."/>
        </authorList>
    </citation>
    <scope>NUCLEOTIDE SEQUENCE</scope>
    <source>
        <strain evidence="3">M-15738</strain>
        <tissue evidence="3">Blood</tissue>
    </source>
</reference>
<dbReference type="GO" id="GO:0005737">
    <property type="term" value="C:cytoplasm"/>
    <property type="evidence" value="ECO:0007669"/>
    <property type="project" value="TreeGrafter"/>
</dbReference>
<evidence type="ECO:0000313" key="3">
    <source>
        <dbReference type="EMBL" id="KAG5276193.1"/>
    </source>
</evidence>
<feature type="compositionally biased region" description="Basic and acidic residues" evidence="1">
    <location>
        <begin position="191"/>
        <end position="200"/>
    </location>
</feature>
<feature type="domain" description="SAM" evidence="2">
    <location>
        <begin position="13"/>
        <end position="59"/>
    </location>
</feature>
<dbReference type="PANTHER" id="PTHR16155">
    <property type="entry name" value="DED DOMAIN-CONTAINING PROTEIN"/>
    <property type="match status" value="1"/>
</dbReference>
<sequence length="568" mass="64749">MSRRTLPPSMEDWTREDVHHWLCQEVNVYKKYADILLEEEVAGIDLLSFKKQDLLDLGLKHGPAVRIIDMRDKWKNQPQHTTQSCSVGHNNKSDIEAASFCSKGHVNVLEANDKSCAANNKPDESQAKDDVIPKTHLITSSIEHQEEDSSDLQPQQCSVITQTACDHKESTVESLIQKKNAKVSSKPLAAQREETKRSDPEQAQQSHEKKTRHIKNLCDFYPFDTVASHRYIQHNILPPETGPAGCMNSRTNGTIHIGIADSKYTDFCHGEIIGIKIEQWDAIIDHFNNGLNSYFDENSEDAKKCIRQPRFVQVIYSNMTCSDLYVIEVDIVPSHNITCDKTYYIQTLESNNNWKKSKEKSLFVREGAATKDICSSNPEVFRRGLEAFKRSMTMLDSKREQMEKRPEPKATTNQGNILQNLLTCGETTLGHYEHFIIVTNKSYQEQLQHLQFLNLLKIFCVLDFDPDSASNGLCSEYRKSRVANLYTPEQFQGEAGTVIKTLNLYKQTSWVFCNGRLDLDIESNKPLNPKEWLAKRANDVNEVIRFICNPDILPLEKKPSGVSLVLHS</sequence>
<evidence type="ECO:0000259" key="2">
    <source>
        <dbReference type="PROSITE" id="PS50105"/>
    </source>
</evidence>
<name>A0AAV6GM46_9TELE</name>
<dbReference type="PANTHER" id="PTHR16155:SF18">
    <property type="entry name" value="STERILE ALPHA MOTIF DOMAIN-CONTAINING PROTEIN 9-LIKE"/>
    <property type="match status" value="1"/>
</dbReference>
<proteinExistence type="predicted"/>